<keyword evidence="2" id="KW-1185">Reference proteome</keyword>
<evidence type="ECO:0000313" key="1">
    <source>
        <dbReference type="EMBL" id="WJZ82756.1"/>
    </source>
</evidence>
<protein>
    <submittedName>
        <fullName evidence="1">Uncharacterized protein</fullName>
    </submittedName>
</protein>
<organism evidence="1 2">
    <name type="scientific">Vitis vinifera</name>
    <name type="common">Grape</name>
    <dbReference type="NCBI Taxonomy" id="29760"/>
    <lineage>
        <taxon>Eukaryota</taxon>
        <taxon>Viridiplantae</taxon>
        <taxon>Streptophyta</taxon>
        <taxon>Embryophyta</taxon>
        <taxon>Tracheophyta</taxon>
        <taxon>Spermatophyta</taxon>
        <taxon>Magnoliopsida</taxon>
        <taxon>eudicotyledons</taxon>
        <taxon>Gunneridae</taxon>
        <taxon>Pentapetalae</taxon>
        <taxon>rosids</taxon>
        <taxon>Vitales</taxon>
        <taxon>Vitaceae</taxon>
        <taxon>Viteae</taxon>
        <taxon>Vitis</taxon>
    </lineage>
</organism>
<sequence>MGDVFISSKPVLQISHSDDDLFLIGFTFDEVQTLEMEDFYRDFVAMSFDQHGSTVVLDMMRSMSYLPSMGLGLCQHKPSEFMAIPDHDVPFGLGLIPTEVDYRYMTRLRKERVRARLTHTPFDYPVRLYTISLADYFVKASELQSHLDGIIGGLSIVQEVEFQRLVHQL</sequence>
<accession>A0ABY9BJ00</accession>
<dbReference type="EMBL" id="CP126649">
    <property type="protein sequence ID" value="WJZ82756.1"/>
    <property type="molecule type" value="Genomic_DNA"/>
</dbReference>
<gene>
    <name evidence="1" type="ORF">VitviT2T_002486</name>
</gene>
<dbReference type="Proteomes" id="UP001227230">
    <property type="component" value="Chromosome 2"/>
</dbReference>
<proteinExistence type="predicted"/>
<name>A0ABY9BJ00_VITVI</name>
<reference evidence="1 2" key="1">
    <citation type="journal article" date="2023" name="Hortic Res">
        <title>The complete reference genome for grapevine (Vitis vinifera L.) genetics and breeding.</title>
        <authorList>
            <person name="Shi X."/>
            <person name="Cao S."/>
            <person name="Wang X."/>
            <person name="Huang S."/>
            <person name="Wang Y."/>
            <person name="Liu Z."/>
            <person name="Liu W."/>
            <person name="Leng X."/>
            <person name="Peng Y."/>
            <person name="Wang N."/>
            <person name="Wang Y."/>
            <person name="Ma Z."/>
            <person name="Xu X."/>
            <person name="Zhang F."/>
            <person name="Xue H."/>
            <person name="Zhong H."/>
            <person name="Wang Y."/>
            <person name="Zhang K."/>
            <person name="Velt A."/>
            <person name="Avia K."/>
            <person name="Holtgrawe D."/>
            <person name="Grimplet J."/>
            <person name="Matus J.T."/>
            <person name="Ware D."/>
            <person name="Wu X."/>
            <person name="Wang H."/>
            <person name="Liu C."/>
            <person name="Fang Y."/>
            <person name="Rustenholz C."/>
            <person name="Cheng Z."/>
            <person name="Xiao H."/>
            <person name="Zhou Y."/>
        </authorList>
    </citation>
    <scope>NUCLEOTIDE SEQUENCE [LARGE SCALE GENOMIC DNA]</scope>
    <source>
        <strain evidence="2">cv. Pinot noir / PN40024</strain>
        <tissue evidence="1">Leaf</tissue>
    </source>
</reference>
<evidence type="ECO:0000313" key="2">
    <source>
        <dbReference type="Proteomes" id="UP001227230"/>
    </source>
</evidence>